<evidence type="ECO:0000313" key="1">
    <source>
        <dbReference type="EMBL" id="KAF2462989.1"/>
    </source>
</evidence>
<dbReference type="Proteomes" id="UP000799755">
    <property type="component" value="Unassembled WGS sequence"/>
</dbReference>
<accession>A0ACB6Q7M7</accession>
<comment type="caution">
    <text evidence="1">The sequence shown here is derived from an EMBL/GenBank/DDBJ whole genome shotgun (WGS) entry which is preliminary data.</text>
</comment>
<feature type="non-terminal residue" evidence="1">
    <location>
        <position position="225"/>
    </location>
</feature>
<evidence type="ECO:0000313" key="2">
    <source>
        <dbReference type="Proteomes" id="UP000799755"/>
    </source>
</evidence>
<gene>
    <name evidence="1" type="ORF">BDR25DRAFT_194588</name>
</gene>
<dbReference type="EMBL" id="MU003556">
    <property type="protein sequence ID" value="KAF2462989.1"/>
    <property type="molecule type" value="Genomic_DNA"/>
</dbReference>
<keyword evidence="2" id="KW-1185">Reference proteome</keyword>
<feature type="non-terminal residue" evidence="1">
    <location>
        <position position="1"/>
    </location>
</feature>
<organism evidence="1 2">
    <name type="scientific">Lindgomyces ingoldianus</name>
    <dbReference type="NCBI Taxonomy" id="673940"/>
    <lineage>
        <taxon>Eukaryota</taxon>
        <taxon>Fungi</taxon>
        <taxon>Dikarya</taxon>
        <taxon>Ascomycota</taxon>
        <taxon>Pezizomycotina</taxon>
        <taxon>Dothideomycetes</taxon>
        <taxon>Pleosporomycetidae</taxon>
        <taxon>Pleosporales</taxon>
        <taxon>Lindgomycetaceae</taxon>
        <taxon>Lindgomyces</taxon>
    </lineage>
</organism>
<name>A0ACB6Q7M7_9PLEO</name>
<proteinExistence type="predicted"/>
<reference evidence="1" key="1">
    <citation type="journal article" date="2020" name="Stud. Mycol.">
        <title>101 Dothideomycetes genomes: a test case for predicting lifestyles and emergence of pathogens.</title>
        <authorList>
            <person name="Haridas S."/>
            <person name="Albert R."/>
            <person name="Binder M."/>
            <person name="Bloem J."/>
            <person name="Labutti K."/>
            <person name="Salamov A."/>
            <person name="Andreopoulos B."/>
            <person name="Baker S."/>
            <person name="Barry K."/>
            <person name="Bills G."/>
            <person name="Bluhm B."/>
            <person name="Cannon C."/>
            <person name="Castanera R."/>
            <person name="Culley D."/>
            <person name="Daum C."/>
            <person name="Ezra D."/>
            <person name="Gonzalez J."/>
            <person name="Henrissat B."/>
            <person name="Kuo A."/>
            <person name="Liang C."/>
            <person name="Lipzen A."/>
            <person name="Lutzoni F."/>
            <person name="Magnuson J."/>
            <person name="Mondo S."/>
            <person name="Nolan M."/>
            <person name="Ohm R."/>
            <person name="Pangilinan J."/>
            <person name="Park H.-J."/>
            <person name="Ramirez L."/>
            <person name="Alfaro M."/>
            <person name="Sun H."/>
            <person name="Tritt A."/>
            <person name="Yoshinaga Y."/>
            <person name="Zwiers L.-H."/>
            <person name="Turgeon B."/>
            <person name="Goodwin S."/>
            <person name="Spatafora J."/>
            <person name="Crous P."/>
            <person name="Grigoriev I."/>
        </authorList>
    </citation>
    <scope>NUCLEOTIDE SEQUENCE</scope>
    <source>
        <strain evidence="1">ATCC 200398</strain>
    </source>
</reference>
<sequence length="225" mass="24588">LKRAVDATLVFAQEEAGTAVCISAQGLILTCSHCIAETPFELNLDKAWWLLFASGQVVQAKCLKWDQKRDLALLQIVAAQGTIQKRADENLNPTYSFPFPYTTLSPSPPPLRTPLLCTGHPGSEDLEAHQPGKATGYDVLHISEGKFRGYAKGQDRQDNAEIGALMHDCWTYWGHSGAGLVLREGKGGEGRGKAGELVGLHSSWDEETGIRRGIGLEALWEFVEE</sequence>
<protein>
    <submittedName>
        <fullName evidence="1">Uncharacterized protein</fullName>
    </submittedName>
</protein>